<keyword evidence="10" id="KW-1185">Reference proteome</keyword>
<sequence>MPKKIRKSLQNYLSKIKIPRSKVHIPSKQRFLSVRKHRRTSSFVNDDISPKASSFSMDDKKNNDKDVETTLTDIDHFLLENFKSLYIKDDEEKVHDDEEEEEEERHENGKFPKLGPFLFKAPPRDRYGSNRFNMKRDFSGSLEDATIGDQTRSSTTSTMTINDSPSSNSSYAKDQDMEQIRPNNCIVILGCSPNPYEDFHRSMQNMVEARLKNNESVDWDFMEQLLFFHMNMNEKKYYKFILSAFVDLVTVMRPPSETTPAMVNPRSVRTIRSGKKVK</sequence>
<name>A0A1J7HGE8_LUPAN</name>
<feature type="domain" description="OVATE" evidence="8">
    <location>
        <begin position="188"/>
        <end position="251"/>
    </location>
</feature>
<dbReference type="EMBL" id="CM007365">
    <property type="protein sequence ID" value="OIW11902.1"/>
    <property type="molecule type" value="Genomic_DNA"/>
</dbReference>
<dbReference type="GO" id="GO:0045892">
    <property type="term" value="P:negative regulation of DNA-templated transcription"/>
    <property type="evidence" value="ECO:0007669"/>
    <property type="project" value="UniProtKB-UniRule"/>
</dbReference>
<dbReference type="InterPro" id="IPR006458">
    <property type="entry name" value="Ovate_C"/>
</dbReference>
<dbReference type="NCBIfam" id="TIGR01568">
    <property type="entry name" value="A_thal_3678"/>
    <property type="match status" value="1"/>
</dbReference>
<organism evidence="9 10">
    <name type="scientific">Lupinus angustifolius</name>
    <name type="common">Narrow-leaved blue lupine</name>
    <dbReference type="NCBI Taxonomy" id="3871"/>
    <lineage>
        <taxon>Eukaryota</taxon>
        <taxon>Viridiplantae</taxon>
        <taxon>Streptophyta</taxon>
        <taxon>Embryophyta</taxon>
        <taxon>Tracheophyta</taxon>
        <taxon>Spermatophyta</taxon>
        <taxon>Magnoliopsida</taxon>
        <taxon>eudicotyledons</taxon>
        <taxon>Gunneridae</taxon>
        <taxon>Pentapetalae</taxon>
        <taxon>rosids</taxon>
        <taxon>fabids</taxon>
        <taxon>Fabales</taxon>
        <taxon>Fabaceae</taxon>
        <taxon>Papilionoideae</taxon>
        <taxon>50 kb inversion clade</taxon>
        <taxon>genistoids sensu lato</taxon>
        <taxon>core genistoids</taxon>
        <taxon>Genisteae</taxon>
        <taxon>Lupinus</taxon>
    </lineage>
</organism>
<evidence type="ECO:0000313" key="10">
    <source>
        <dbReference type="Proteomes" id="UP000188354"/>
    </source>
</evidence>
<dbReference type="GO" id="GO:0005634">
    <property type="term" value="C:nucleus"/>
    <property type="evidence" value="ECO:0007669"/>
    <property type="project" value="UniProtKB-SubCell"/>
</dbReference>
<reference evidence="9 10" key="1">
    <citation type="journal article" date="2017" name="Plant Biotechnol. J.">
        <title>A comprehensive draft genome sequence for lupin (Lupinus angustifolius), an emerging health food: insights into plant-microbe interactions and legume evolution.</title>
        <authorList>
            <person name="Hane J.K."/>
            <person name="Ming Y."/>
            <person name="Kamphuis L.G."/>
            <person name="Nelson M.N."/>
            <person name="Garg G."/>
            <person name="Atkins C.A."/>
            <person name="Bayer P.E."/>
            <person name="Bravo A."/>
            <person name="Bringans S."/>
            <person name="Cannon S."/>
            <person name="Edwards D."/>
            <person name="Foley R."/>
            <person name="Gao L.L."/>
            <person name="Harrison M.J."/>
            <person name="Huang W."/>
            <person name="Hurgobin B."/>
            <person name="Li S."/>
            <person name="Liu C.W."/>
            <person name="McGrath A."/>
            <person name="Morahan G."/>
            <person name="Murray J."/>
            <person name="Weller J."/>
            <person name="Jian J."/>
            <person name="Singh K.B."/>
        </authorList>
    </citation>
    <scope>NUCLEOTIDE SEQUENCE [LARGE SCALE GENOMIC DNA]</scope>
    <source>
        <strain evidence="10">cv. Tanjil</strain>
        <tissue evidence="9">Whole plant</tissue>
    </source>
</reference>
<comment type="subcellular location">
    <subcellularLocation>
        <location evidence="1 6">Nucleus</location>
    </subcellularLocation>
</comment>
<evidence type="ECO:0000259" key="8">
    <source>
        <dbReference type="PROSITE" id="PS51754"/>
    </source>
</evidence>
<dbReference type="PANTHER" id="PTHR33057">
    <property type="entry name" value="TRANSCRIPTION REPRESSOR OFP7-RELATED"/>
    <property type="match status" value="1"/>
</dbReference>
<keyword evidence="3 6" id="KW-0805">Transcription regulation</keyword>
<comment type="function">
    <text evidence="6">Transcriptional repressor that regulates multiple aspects of plant growth and development.</text>
</comment>
<dbReference type="Pfam" id="PF04844">
    <property type="entry name" value="Ovate"/>
    <property type="match status" value="1"/>
</dbReference>
<dbReference type="STRING" id="3871.A0A1J7HGE8"/>
<dbReference type="KEGG" id="lang:109347175"/>
<keyword evidence="2 6" id="KW-0678">Repressor</keyword>
<protein>
    <recommendedName>
        <fullName evidence="6">Transcription repressor</fullName>
    </recommendedName>
    <alternativeName>
        <fullName evidence="6">Ovate family protein</fullName>
    </alternativeName>
</protein>
<evidence type="ECO:0000313" key="9">
    <source>
        <dbReference type="EMBL" id="OIW11902.1"/>
    </source>
</evidence>
<proteinExistence type="predicted"/>
<keyword evidence="4 6" id="KW-0804">Transcription</keyword>
<accession>A0A1J7HGE8</accession>
<feature type="compositionally biased region" description="Polar residues" evidence="7">
    <location>
        <begin position="148"/>
        <end position="172"/>
    </location>
</feature>
<feature type="region of interest" description="Disordered" evidence="7">
    <location>
        <begin position="90"/>
        <end position="115"/>
    </location>
</feature>
<evidence type="ECO:0000256" key="4">
    <source>
        <dbReference type="ARBA" id="ARBA00023163"/>
    </source>
</evidence>
<feature type="region of interest" description="Disordered" evidence="7">
    <location>
        <begin position="146"/>
        <end position="172"/>
    </location>
</feature>
<dbReference type="PROSITE" id="PS51754">
    <property type="entry name" value="OVATE"/>
    <property type="match status" value="1"/>
</dbReference>
<dbReference type="OMA" id="VVDWDFM"/>
<dbReference type="Gramene" id="OIW11902">
    <property type="protein sequence ID" value="OIW11902"/>
    <property type="gene ID" value="TanjilG_18175"/>
</dbReference>
<evidence type="ECO:0000256" key="5">
    <source>
        <dbReference type="ARBA" id="ARBA00023242"/>
    </source>
</evidence>
<dbReference type="Proteomes" id="UP000188354">
    <property type="component" value="Chromosome LG05"/>
</dbReference>
<evidence type="ECO:0000256" key="2">
    <source>
        <dbReference type="ARBA" id="ARBA00022491"/>
    </source>
</evidence>
<evidence type="ECO:0000256" key="1">
    <source>
        <dbReference type="ARBA" id="ARBA00004123"/>
    </source>
</evidence>
<evidence type="ECO:0000256" key="6">
    <source>
        <dbReference type="RuleBase" id="RU367028"/>
    </source>
</evidence>
<dbReference type="OrthoDB" id="689980at2759"/>
<keyword evidence="5 6" id="KW-0539">Nucleus</keyword>
<dbReference type="PANTHER" id="PTHR33057:SF117">
    <property type="entry name" value="TRANSCRIPTION REPRESSOR OFP14"/>
    <property type="match status" value="1"/>
</dbReference>
<dbReference type="AlphaFoldDB" id="A0A1J7HGE8"/>
<dbReference type="InterPro" id="IPR038933">
    <property type="entry name" value="Ovate"/>
</dbReference>
<evidence type="ECO:0000256" key="7">
    <source>
        <dbReference type="SAM" id="MobiDB-lite"/>
    </source>
</evidence>
<evidence type="ECO:0000256" key="3">
    <source>
        <dbReference type="ARBA" id="ARBA00023015"/>
    </source>
</evidence>
<gene>
    <name evidence="9" type="ORF">TanjilG_18175</name>
</gene>